<proteinExistence type="predicted"/>
<feature type="transmembrane region" description="Helical" evidence="1">
    <location>
        <begin position="110"/>
        <end position="128"/>
    </location>
</feature>
<gene>
    <name evidence="2" type="ORF">MNBD_GAMMA14-2205</name>
</gene>
<keyword evidence="1" id="KW-0812">Transmembrane</keyword>
<name>A0A3B0YWX3_9ZZZZ</name>
<keyword evidence="1" id="KW-1133">Transmembrane helix</keyword>
<keyword evidence="2" id="KW-0132">Cell division</keyword>
<feature type="transmembrane region" description="Helical" evidence="1">
    <location>
        <begin position="12"/>
        <end position="34"/>
    </location>
</feature>
<accession>A0A3B0YWX3</accession>
<keyword evidence="1" id="KW-0472">Membrane</keyword>
<sequence length="187" mass="20924">MGTSYVTNPLEFLINTLFGLYILLVMLRLLLAVVRADFYNPVSQFLVKVTNPVLIPLRRFIPSTGKVDTSALVLMLLLQLLSFTLISLLRGGPLAIWPMLILSLRELTELALNVFLFSIFVQVIISWVNPGTYNPVVSLLYSITEPVLRPCRRLVPPISGMDLSPLVALVAIQLAKYLILPLFLVFL</sequence>
<evidence type="ECO:0000256" key="1">
    <source>
        <dbReference type="SAM" id="Phobius"/>
    </source>
</evidence>
<reference evidence="2" key="1">
    <citation type="submission" date="2018-06" db="EMBL/GenBank/DDBJ databases">
        <authorList>
            <person name="Zhirakovskaya E."/>
        </authorList>
    </citation>
    <scope>NUCLEOTIDE SEQUENCE</scope>
</reference>
<dbReference type="Pfam" id="PF02325">
    <property type="entry name" value="CCB3_YggT"/>
    <property type="match status" value="2"/>
</dbReference>
<dbReference type="InterPro" id="IPR003425">
    <property type="entry name" value="CCB3/YggT"/>
</dbReference>
<dbReference type="PANTHER" id="PTHR33219:SF14">
    <property type="entry name" value="PROTEIN COFACTOR ASSEMBLY OF COMPLEX C SUBUNIT B CCB3, CHLOROPLASTIC-RELATED"/>
    <property type="match status" value="1"/>
</dbReference>
<feature type="transmembrane region" description="Helical" evidence="1">
    <location>
        <begin position="69"/>
        <end position="89"/>
    </location>
</feature>
<dbReference type="EMBL" id="UOFM01000329">
    <property type="protein sequence ID" value="VAW79842.1"/>
    <property type="molecule type" value="Genomic_DNA"/>
</dbReference>
<dbReference type="GO" id="GO:0051301">
    <property type="term" value="P:cell division"/>
    <property type="evidence" value="ECO:0007669"/>
    <property type="project" value="UniProtKB-KW"/>
</dbReference>
<protein>
    <submittedName>
        <fullName evidence="2">Cell division integral membrane protein, YggT and half-length relatives</fullName>
    </submittedName>
</protein>
<keyword evidence="2" id="KW-0131">Cell cycle</keyword>
<evidence type="ECO:0000313" key="2">
    <source>
        <dbReference type="EMBL" id="VAW79842.1"/>
    </source>
</evidence>
<dbReference type="AlphaFoldDB" id="A0A3B0YWX3"/>
<dbReference type="GO" id="GO:0016020">
    <property type="term" value="C:membrane"/>
    <property type="evidence" value="ECO:0007669"/>
    <property type="project" value="InterPro"/>
</dbReference>
<dbReference type="PANTHER" id="PTHR33219">
    <property type="entry name" value="YLMG HOMOLOG PROTEIN 2, CHLOROPLASTIC"/>
    <property type="match status" value="1"/>
</dbReference>
<feature type="transmembrane region" description="Helical" evidence="1">
    <location>
        <begin position="166"/>
        <end position="186"/>
    </location>
</feature>
<organism evidence="2">
    <name type="scientific">hydrothermal vent metagenome</name>
    <dbReference type="NCBI Taxonomy" id="652676"/>
    <lineage>
        <taxon>unclassified sequences</taxon>
        <taxon>metagenomes</taxon>
        <taxon>ecological metagenomes</taxon>
    </lineage>
</organism>